<comment type="caution">
    <text evidence="2">The sequence shown here is derived from an EMBL/GenBank/DDBJ whole genome shotgun (WGS) entry which is preliminary data.</text>
</comment>
<dbReference type="Pfam" id="PF09836">
    <property type="entry name" value="DUF2063"/>
    <property type="match status" value="1"/>
</dbReference>
<feature type="domain" description="Putative DNA-binding" evidence="1">
    <location>
        <begin position="10"/>
        <end position="98"/>
    </location>
</feature>
<name>V4PD61_9CAUL</name>
<dbReference type="EMBL" id="AWGB01000015">
    <property type="protein sequence ID" value="ESQ91877.1"/>
    <property type="molecule type" value="Genomic_DNA"/>
</dbReference>
<reference evidence="2 3" key="1">
    <citation type="journal article" date="2014" name="Nature">
        <title>Sequential evolution of bacterial morphology by co-option of a developmental regulator.</title>
        <authorList>
            <person name="Jiang C."/>
            <person name="Brown P.J."/>
            <person name="Ducret A."/>
            <person name="Brun Y.V."/>
        </authorList>
    </citation>
    <scope>NUCLEOTIDE SEQUENCE [LARGE SCALE GENOMIC DNA]</scope>
    <source>
        <strain evidence="2 3">DSM 16100</strain>
    </source>
</reference>
<evidence type="ECO:0000313" key="2">
    <source>
        <dbReference type="EMBL" id="ESQ91877.1"/>
    </source>
</evidence>
<dbReference type="InterPro" id="IPR044922">
    <property type="entry name" value="DUF2063_N_sf"/>
</dbReference>
<accession>V4PD61</accession>
<evidence type="ECO:0000313" key="3">
    <source>
        <dbReference type="Proteomes" id="UP000017837"/>
    </source>
</evidence>
<sequence length="268" mass="28874">MFEHRAEAFYDAFSSALAGDDAALSAWWPDAAQGVAGLSIYRNTVCKGLSDAIAASFPAVLAVVGPDWLREAAVLFAHSHPPAQASLIHYGDAFPDWLAEFEPARQLPYLPDLARLDRLWTEAHLAADRVCLAPEALGAMSPDGFHYVSLQPVPSVRLVMFDTSIPDLWVALRGPKAPDELELLDEAQALLIWRPLSDVQTKCLKPAAFAFLEACRRGESVAAAVAMAATHMPLAEMPEMFADLFSSGVFAAVIPLPIEGACHDPANP</sequence>
<evidence type="ECO:0000259" key="1">
    <source>
        <dbReference type="Pfam" id="PF09836"/>
    </source>
</evidence>
<dbReference type="Proteomes" id="UP000017837">
    <property type="component" value="Unassembled WGS sequence"/>
</dbReference>
<organism evidence="2 3">
    <name type="scientific">Asticcacaulis benevestitus DSM 16100 = ATCC BAA-896</name>
    <dbReference type="NCBI Taxonomy" id="1121022"/>
    <lineage>
        <taxon>Bacteria</taxon>
        <taxon>Pseudomonadati</taxon>
        <taxon>Pseudomonadota</taxon>
        <taxon>Alphaproteobacteria</taxon>
        <taxon>Caulobacterales</taxon>
        <taxon>Caulobacteraceae</taxon>
        <taxon>Asticcacaulis</taxon>
    </lineage>
</organism>
<dbReference type="Gene3D" id="1.10.150.690">
    <property type="entry name" value="DUF2063"/>
    <property type="match status" value="1"/>
</dbReference>
<dbReference type="AlphaFoldDB" id="V4PD61"/>
<dbReference type="OrthoDB" id="4146344at2"/>
<gene>
    <name evidence="2" type="ORF">ABENE_09595</name>
</gene>
<dbReference type="PATRIC" id="fig|1121022.4.peg.1938"/>
<dbReference type="RefSeq" id="WP_018082245.1">
    <property type="nucleotide sequence ID" value="NZ_AQWM01000012.1"/>
</dbReference>
<protein>
    <recommendedName>
        <fullName evidence="1">Putative DNA-binding domain-containing protein</fullName>
    </recommendedName>
</protein>
<dbReference type="InterPro" id="IPR018640">
    <property type="entry name" value="DUF2063"/>
</dbReference>
<dbReference type="STRING" id="1121022.GCA_000376105_02579"/>
<dbReference type="eggNOG" id="COG3219">
    <property type="taxonomic scope" value="Bacteria"/>
</dbReference>
<proteinExistence type="predicted"/>
<keyword evidence="3" id="KW-1185">Reference proteome</keyword>